<keyword evidence="9" id="KW-1185">Reference proteome</keyword>
<dbReference type="Proteomes" id="UP000389128">
    <property type="component" value="Unassembled WGS sequence"/>
</dbReference>
<comment type="similarity">
    <text evidence="4">Belongs to the glycosyltransferase 104 family.</text>
</comment>
<dbReference type="NCBIfam" id="TIGR03837">
    <property type="entry name" value="efp_Arg_rhamno"/>
    <property type="match status" value="1"/>
</dbReference>
<comment type="catalytic activity">
    <reaction evidence="7">
        <text>dTDP-beta-L-rhamnose + L-arginyl-[protein] = N(omega)-(alpha-L-rhamnosyl)-L-arginyl-[protein] + dTDP + H(+)</text>
        <dbReference type="Rhea" id="RHEA:66692"/>
        <dbReference type="Rhea" id="RHEA-COMP:10532"/>
        <dbReference type="Rhea" id="RHEA-COMP:17096"/>
        <dbReference type="ChEBI" id="CHEBI:15378"/>
        <dbReference type="ChEBI" id="CHEBI:29965"/>
        <dbReference type="ChEBI" id="CHEBI:57510"/>
        <dbReference type="ChEBI" id="CHEBI:58369"/>
        <dbReference type="ChEBI" id="CHEBI:167445"/>
    </reaction>
    <physiologicalReaction direction="left-to-right" evidence="7">
        <dbReference type="Rhea" id="RHEA:66693"/>
    </physiologicalReaction>
</comment>
<evidence type="ECO:0000256" key="5">
    <source>
        <dbReference type="ARBA" id="ARBA00024416"/>
    </source>
</evidence>
<evidence type="ECO:0000256" key="2">
    <source>
        <dbReference type="ARBA" id="ARBA00022679"/>
    </source>
</evidence>
<keyword evidence="1" id="KW-0328">Glycosyltransferase</keyword>
<dbReference type="InterPro" id="IPR016633">
    <property type="entry name" value="EarP"/>
</dbReference>
<evidence type="ECO:0000256" key="4">
    <source>
        <dbReference type="ARBA" id="ARBA00024346"/>
    </source>
</evidence>
<dbReference type="AlphaFoldDB" id="A0A6C2CWD9"/>
<organism evidence="8 9">
    <name type="scientific">Zoogloea oleivorans</name>
    <dbReference type="NCBI Taxonomy" id="1552750"/>
    <lineage>
        <taxon>Bacteria</taxon>
        <taxon>Pseudomonadati</taxon>
        <taxon>Pseudomonadota</taxon>
        <taxon>Betaproteobacteria</taxon>
        <taxon>Rhodocyclales</taxon>
        <taxon>Zoogloeaceae</taxon>
        <taxon>Zoogloea</taxon>
    </lineage>
</organism>
<dbReference type="Pfam" id="PF10093">
    <property type="entry name" value="EarP"/>
    <property type="match status" value="1"/>
</dbReference>
<keyword evidence="2 8" id="KW-0808">Transferase</keyword>
<sequence length="388" mass="43440">MSVLSQTPDPSVPAPSRWHLFCVVVDNFGDIGVCWRLARQLAAEHGIAVRLWVDDLKSTRRLIPALDPAASRQFIDGVEIRQWGDPLSSVDPGEVVIAAFACSLPESFLEAMARRTPRPVWVNLEYLSAEEWVSGCHRMPSPHPRLPLTQHFFFPGLEANTGGLIREADYAARRAVFSPQAFWDALDLAPPEPEELRVSLFSYENAGLPELFDAWSRSVSRVTCLVPEGRILPGVAAEFGVSGLRAGDRLIRDSLTVRILPFVEQACYDELLWSCDLNFVRGEDSFVRAQWAEKPFVWHIYAQQEGAHLEKLEAFLACYRAGLDPEVARALTDFWLAWNRGEGIGEAWPAFLAALPALFSHAKRWSAKLQEVDDLASQLVQFCKVALE</sequence>
<comment type="function">
    <text evidence="3">Protein-arginine rhamnosyltransferase that catalyzes the transfer of a single rhamnose to elongation factor P (EF-P) on 'Lys-32', a modification required for EF-P-dependent rescue of polyproline stalled ribosomes.</text>
</comment>
<accession>A0A6C2CWD9</accession>
<name>A0A6C2CWD9_9RHOO</name>
<dbReference type="EMBL" id="SDKK01000009">
    <property type="protein sequence ID" value="TYC58420.1"/>
    <property type="molecule type" value="Genomic_DNA"/>
</dbReference>
<comment type="caution">
    <text evidence="8">The sequence shown here is derived from an EMBL/GenBank/DDBJ whole genome shotgun (WGS) entry which is preliminary data.</text>
</comment>
<evidence type="ECO:0000256" key="6">
    <source>
        <dbReference type="ARBA" id="ARBA00030025"/>
    </source>
</evidence>
<evidence type="ECO:0000313" key="8">
    <source>
        <dbReference type="EMBL" id="TYC58420.1"/>
    </source>
</evidence>
<evidence type="ECO:0000256" key="1">
    <source>
        <dbReference type="ARBA" id="ARBA00022676"/>
    </source>
</evidence>
<evidence type="ECO:0000256" key="7">
    <source>
        <dbReference type="ARBA" id="ARBA00048472"/>
    </source>
</evidence>
<proteinExistence type="inferred from homology"/>
<keyword evidence="8" id="KW-0251">Elongation factor</keyword>
<protein>
    <recommendedName>
        <fullName evidence="5">Protein-arginine rhamnosyltransferase</fullName>
    </recommendedName>
    <alternativeName>
        <fullName evidence="6">EF-P arginine rhamnosyltransferase</fullName>
    </alternativeName>
</protein>
<evidence type="ECO:0000313" key="9">
    <source>
        <dbReference type="Proteomes" id="UP000389128"/>
    </source>
</evidence>
<dbReference type="GO" id="GO:0106361">
    <property type="term" value="F:protein-arginine rhamnosyltransferase activity"/>
    <property type="evidence" value="ECO:0007669"/>
    <property type="project" value="InterPro"/>
</dbReference>
<reference evidence="8 9" key="1">
    <citation type="submission" date="2019-01" db="EMBL/GenBank/DDBJ databases">
        <title>Zoogloea oleivorans genome sequencing and assembly.</title>
        <authorList>
            <person name="Tancsics A."/>
            <person name="Farkas M."/>
            <person name="Kriszt B."/>
            <person name="Maroti G."/>
            <person name="Horvath B."/>
        </authorList>
    </citation>
    <scope>NUCLEOTIDE SEQUENCE [LARGE SCALE GENOMIC DNA]</scope>
    <source>
        <strain evidence="8 9">Buc</strain>
    </source>
</reference>
<gene>
    <name evidence="8" type="primary">earP</name>
    <name evidence="8" type="ORF">ETQ85_11090</name>
</gene>
<dbReference type="GO" id="GO:0003746">
    <property type="term" value="F:translation elongation factor activity"/>
    <property type="evidence" value="ECO:0007669"/>
    <property type="project" value="UniProtKB-KW"/>
</dbReference>
<dbReference type="OrthoDB" id="209085at2"/>
<evidence type="ECO:0000256" key="3">
    <source>
        <dbReference type="ARBA" id="ARBA00024303"/>
    </source>
</evidence>
<dbReference type="PIRSF" id="PIRSF015557">
    <property type="entry name" value="UCP015557"/>
    <property type="match status" value="1"/>
</dbReference>
<keyword evidence="8" id="KW-0648">Protein biosynthesis</keyword>